<protein>
    <recommendedName>
        <fullName evidence="2">Transposase (putative) gypsy type domain-containing protein</fullName>
    </recommendedName>
</protein>
<reference evidence="3" key="1">
    <citation type="submission" date="2018-05" db="EMBL/GenBank/DDBJ databases">
        <title>Draft genome of Mucuna pruriens seed.</title>
        <authorList>
            <person name="Nnadi N.E."/>
            <person name="Vos R."/>
            <person name="Hasami M.H."/>
            <person name="Devisetty U.K."/>
            <person name="Aguiy J.C."/>
        </authorList>
    </citation>
    <scope>NUCLEOTIDE SEQUENCE [LARGE SCALE GENOMIC DNA]</scope>
    <source>
        <strain evidence="3">JCA_2017</strain>
    </source>
</reference>
<gene>
    <name evidence="3" type="ORF">CR513_53809</name>
</gene>
<accession>A0A371EMP4</accession>
<comment type="caution">
    <text evidence="3">The sequence shown here is derived from an EMBL/GenBank/DDBJ whole genome shotgun (WGS) entry which is preliminary data.</text>
</comment>
<feature type="transmembrane region" description="Helical" evidence="1">
    <location>
        <begin position="46"/>
        <end position="64"/>
    </location>
</feature>
<feature type="transmembrane region" description="Helical" evidence="1">
    <location>
        <begin position="76"/>
        <end position="97"/>
    </location>
</feature>
<evidence type="ECO:0000259" key="2">
    <source>
        <dbReference type="Pfam" id="PF04195"/>
    </source>
</evidence>
<keyword evidence="1" id="KW-0812">Transmembrane</keyword>
<dbReference type="AlphaFoldDB" id="A0A371EMP4"/>
<sequence length="155" mass="17643">MAKTGGWVEQSFKALFKMTYCSPDERVCHSVKDESPNFIYMYETTWGLLSLFDSFAAGVLWMLGVTPTQLHPNGWASMQAFCVVCWALSITPTAPLFRSYYTTKVGKQVGWNLSLEEKFDLSLLEELPRGMSCKELVIISFNSNSSKLFRDLLKR</sequence>
<keyword evidence="1" id="KW-0472">Membrane</keyword>
<feature type="domain" description="Transposase (putative) gypsy type" evidence="2">
    <location>
        <begin position="47"/>
        <end position="103"/>
    </location>
</feature>
<dbReference type="Pfam" id="PF04195">
    <property type="entry name" value="Transposase_28"/>
    <property type="match status" value="1"/>
</dbReference>
<name>A0A371EMP4_MUCPR</name>
<organism evidence="3 4">
    <name type="scientific">Mucuna pruriens</name>
    <name type="common">Velvet bean</name>
    <name type="synonym">Dolichos pruriens</name>
    <dbReference type="NCBI Taxonomy" id="157652"/>
    <lineage>
        <taxon>Eukaryota</taxon>
        <taxon>Viridiplantae</taxon>
        <taxon>Streptophyta</taxon>
        <taxon>Embryophyta</taxon>
        <taxon>Tracheophyta</taxon>
        <taxon>Spermatophyta</taxon>
        <taxon>Magnoliopsida</taxon>
        <taxon>eudicotyledons</taxon>
        <taxon>Gunneridae</taxon>
        <taxon>Pentapetalae</taxon>
        <taxon>rosids</taxon>
        <taxon>fabids</taxon>
        <taxon>Fabales</taxon>
        <taxon>Fabaceae</taxon>
        <taxon>Papilionoideae</taxon>
        <taxon>50 kb inversion clade</taxon>
        <taxon>NPAAA clade</taxon>
        <taxon>indigoferoid/millettioid clade</taxon>
        <taxon>Phaseoleae</taxon>
        <taxon>Mucuna</taxon>
    </lineage>
</organism>
<keyword evidence="1" id="KW-1133">Transmembrane helix</keyword>
<proteinExistence type="predicted"/>
<evidence type="ECO:0000256" key="1">
    <source>
        <dbReference type="SAM" id="Phobius"/>
    </source>
</evidence>
<keyword evidence="4" id="KW-1185">Reference proteome</keyword>
<dbReference type="InterPro" id="IPR007321">
    <property type="entry name" value="Transposase_28"/>
</dbReference>
<evidence type="ECO:0000313" key="4">
    <source>
        <dbReference type="Proteomes" id="UP000257109"/>
    </source>
</evidence>
<evidence type="ECO:0000313" key="3">
    <source>
        <dbReference type="EMBL" id="RDX67330.1"/>
    </source>
</evidence>
<feature type="non-terminal residue" evidence="3">
    <location>
        <position position="1"/>
    </location>
</feature>
<dbReference type="Proteomes" id="UP000257109">
    <property type="component" value="Unassembled WGS sequence"/>
</dbReference>
<dbReference type="EMBL" id="QJKJ01013039">
    <property type="protein sequence ID" value="RDX67330.1"/>
    <property type="molecule type" value="Genomic_DNA"/>
</dbReference>
<dbReference type="OrthoDB" id="687305at2759"/>